<dbReference type="SUPFAM" id="SSF103473">
    <property type="entry name" value="MFS general substrate transporter"/>
    <property type="match status" value="1"/>
</dbReference>
<proteinExistence type="predicted"/>
<feature type="transmembrane region" description="Helical" evidence="1">
    <location>
        <begin position="341"/>
        <end position="362"/>
    </location>
</feature>
<feature type="transmembrane region" description="Helical" evidence="1">
    <location>
        <begin position="197"/>
        <end position="217"/>
    </location>
</feature>
<feature type="transmembrane region" description="Helical" evidence="1">
    <location>
        <begin position="78"/>
        <end position="98"/>
    </location>
</feature>
<feature type="transmembrane region" description="Helical" evidence="1">
    <location>
        <begin position="137"/>
        <end position="156"/>
    </location>
</feature>
<protein>
    <submittedName>
        <fullName evidence="3">Major facilitator superfamily (MFS) profile domain-containing protein</fullName>
    </submittedName>
</protein>
<keyword evidence="1" id="KW-1133">Transmembrane helix</keyword>
<evidence type="ECO:0000313" key="3">
    <source>
        <dbReference type="WBParaSite" id="PDA_v2.g31638.t1"/>
    </source>
</evidence>
<evidence type="ECO:0000256" key="1">
    <source>
        <dbReference type="SAM" id="Phobius"/>
    </source>
</evidence>
<keyword evidence="1" id="KW-0812">Transmembrane</keyword>
<organism evidence="2 3">
    <name type="scientific">Panagrolaimus davidi</name>
    <dbReference type="NCBI Taxonomy" id="227884"/>
    <lineage>
        <taxon>Eukaryota</taxon>
        <taxon>Metazoa</taxon>
        <taxon>Ecdysozoa</taxon>
        <taxon>Nematoda</taxon>
        <taxon>Chromadorea</taxon>
        <taxon>Rhabditida</taxon>
        <taxon>Tylenchina</taxon>
        <taxon>Panagrolaimomorpha</taxon>
        <taxon>Panagrolaimoidea</taxon>
        <taxon>Panagrolaimidae</taxon>
        <taxon>Panagrolaimus</taxon>
    </lineage>
</organism>
<sequence>MGTLVRLFKYNKVLAHRARFFMLILVTLCLMFNWANILTFNFTVICMGPNGKSANTSDIVEEPSVGYGIELTPHQKSYAMASVAIGAILANFPIIILINKYGPRYLFTCVGLLGAAATATIPFAMKMGFTYFLITRGIQGIAFAGDMATFGSFINYWTYYKQVALFTATLCVYVQIAPVFTNPISGLLCSSQFGWPAVYYVHAAVSAILFLAFFIFYRNYPEQHPLVTDTENEKIQRGQKKELAETQKNIPYMEILKSPQVWAVFIGAIGNFAGINFVYQFSPTYLNKVSLGVSHLSDSVQGYEILNTGFVSALPPLLEAICKETAGFITALAFIPPGNGLIALIVLTTGTCFMGFNIGGFYKSGSLIAGPYAPLVMGQVSNAITIMILTVPLYVNPITKDNTPEQWKWAFFVTAGIMIACNIFYCIFASGEPCYWAKKEYHENKNSAFSPIKIAPFDKNQPDKISYVS</sequence>
<dbReference type="GO" id="GO:0022857">
    <property type="term" value="F:transmembrane transporter activity"/>
    <property type="evidence" value="ECO:0007669"/>
    <property type="project" value="InterPro"/>
</dbReference>
<feature type="transmembrane region" description="Helical" evidence="1">
    <location>
        <begin position="105"/>
        <end position="125"/>
    </location>
</feature>
<dbReference type="GO" id="GO:0016020">
    <property type="term" value="C:membrane"/>
    <property type="evidence" value="ECO:0007669"/>
    <property type="project" value="TreeGrafter"/>
</dbReference>
<dbReference type="PANTHER" id="PTHR45757">
    <property type="entry name" value="PROTEIN CBG23364-RELATED"/>
    <property type="match status" value="1"/>
</dbReference>
<dbReference type="InterPro" id="IPR036259">
    <property type="entry name" value="MFS_trans_sf"/>
</dbReference>
<dbReference type="AlphaFoldDB" id="A0A914QI65"/>
<keyword evidence="1" id="KW-0472">Membrane</keyword>
<feature type="transmembrane region" description="Helical" evidence="1">
    <location>
        <begin position="407"/>
        <end position="428"/>
    </location>
</feature>
<dbReference type="InterPro" id="IPR011701">
    <property type="entry name" value="MFS"/>
</dbReference>
<reference evidence="3" key="1">
    <citation type="submission" date="2022-11" db="UniProtKB">
        <authorList>
            <consortium name="WormBaseParasite"/>
        </authorList>
    </citation>
    <scope>IDENTIFICATION</scope>
</reference>
<feature type="transmembrane region" description="Helical" evidence="1">
    <location>
        <begin position="20"/>
        <end position="45"/>
    </location>
</feature>
<dbReference type="PANTHER" id="PTHR45757:SF23">
    <property type="entry name" value="MAJOR FACILITATOR SUPERFAMILY (MFS) PROFILE DOMAIN-CONTAINING PROTEIN"/>
    <property type="match status" value="1"/>
</dbReference>
<keyword evidence="2" id="KW-1185">Reference proteome</keyword>
<name>A0A914QI65_9BILA</name>
<dbReference type="WBParaSite" id="PDA_v2.g31638.t1">
    <property type="protein sequence ID" value="PDA_v2.g31638.t1"/>
    <property type="gene ID" value="PDA_v2.g31638"/>
</dbReference>
<accession>A0A914QI65</accession>
<feature type="transmembrane region" description="Helical" evidence="1">
    <location>
        <begin position="261"/>
        <end position="281"/>
    </location>
</feature>
<feature type="transmembrane region" description="Helical" evidence="1">
    <location>
        <begin position="374"/>
        <end position="395"/>
    </location>
</feature>
<feature type="transmembrane region" description="Helical" evidence="1">
    <location>
        <begin position="163"/>
        <end position="185"/>
    </location>
</feature>
<dbReference type="Proteomes" id="UP000887578">
    <property type="component" value="Unplaced"/>
</dbReference>
<dbReference type="Pfam" id="PF07690">
    <property type="entry name" value="MFS_1"/>
    <property type="match status" value="1"/>
</dbReference>
<dbReference type="Gene3D" id="1.20.1250.20">
    <property type="entry name" value="MFS general substrate transporter like domains"/>
    <property type="match status" value="1"/>
</dbReference>
<evidence type="ECO:0000313" key="2">
    <source>
        <dbReference type="Proteomes" id="UP000887578"/>
    </source>
</evidence>